<evidence type="ECO:0000256" key="15">
    <source>
        <dbReference type="SAM" id="MobiDB-lite"/>
    </source>
</evidence>
<reference evidence="17" key="1">
    <citation type="submission" date="2023-02" db="EMBL/GenBank/DDBJ databases">
        <title>Genome of toxic invasive species Heracleum sosnowskyi carries increased number of genes despite the absence of recent whole-genome duplications.</title>
        <authorList>
            <person name="Schelkunov M."/>
            <person name="Shtratnikova V."/>
            <person name="Makarenko M."/>
            <person name="Klepikova A."/>
            <person name="Omelchenko D."/>
            <person name="Novikova G."/>
            <person name="Obukhova E."/>
            <person name="Bogdanov V."/>
            <person name="Penin A."/>
            <person name="Logacheva M."/>
        </authorList>
    </citation>
    <scope>NUCLEOTIDE SEQUENCE</scope>
    <source>
        <strain evidence="17">Hsosn_3</strain>
        <tissue evidence="17">Leaf</tissue>
    </source>
</reference>
<dbReference type="Gene3D" id="3.30.70.270">
    <property type="match status" value="1"/>
</dbReference>
<dbReference type="InterPro" id="IPR001126">
    <property type="entry name" value="UmuC"/>
</dbReference>
<sequence>MPVARPESSDSRVIAHVDMDCFYVQVEQRRQPDLRGKPTAVVQYNPWKGGGLIAVGYEARHFGVKRSMRGDEAKSVCPEIQLVTVPVARGKADLSIYRNAGSEVVAILSRKGRCERASIDEVYLDLTEAAEKMMSETPPESVEAIDEEVIKSHVLGLSADPSDVRQTVREWLCRRNANRRDKLLACGAFIVAELRMQVLKETQFSCSAGIAHNKMLAKLASGMNKPAQQTVVPFTSVESLLDPLPIRKMKQLGGKLGYSLQDDLGVNTVGDLLQFSEERLQDRYGINTGTWLWNIARGINGDEVESRVLPKSHGTGKTFPGRNCLKTIAGVERWLSEFSDELAERLEADLEQNKRIAQTLTLHASASKANESQSQKKFPSKSCPLRYGSTKILEDALNLFQAGLREYLSSSSKAHGNGCSGWGITNLSLSASKIVDIPSGTSSIMNYFHSQDQRYPSSKESNDKEIHEAAALSPSDCVKYAVGSESSLRKHVQEPQTECSKDGNKMNIVMQAHLDDESRMFEEKAQTSFSREILPLSTSANKNEPHLDSVGEETVIKDAVCGNRSRDQKGKALKEKGPSSILQFFQTQNCSSSIQEPKEEIVNALQERTESSSSGKADDTVSLESGGIRNMHHSADQNRVACMYKIDEIDPNVVDELPREIQEEIRAWLRPQKRANNTTKRGSSITHYFSPNKNM</sequence>
<dbReference type="InterPro" id="IPR043128">
    <property type="entry name" value="Rev_trsase/Diguanyl_cyclase"/>
</dbReference>
<evidence type="ECO:0000256" key="10">
    <source>
        <dbReference type="ARBA" id="ARBA00022842"/>
    </source>
</evidence>
<dbReference type="FunFam" id="3.40.1170.60:FF:000003">
    <property type="entry name" value="DNA polymerase eta"/>
    <property type="match status" value="1"/>
</dbReference>
<dbReference type="PROSITE" id="PS50173">
    <property type="entry name" value="UMUC"/>
    <property type="match status" value="1"/>
</dbReference>
<comment type="caution">
    <text evidence="17">The sequence shown here is derived from an EMBL/GenBank/DDBJ whole genome shotgun (WGS) entry which is preliminary data.</text>
</comment>
<dbReference type="GO" id="GO:0035861">
    <property type="term" value="C:site of double-strand break"/>
    <property type="evidence" value="ECO:0007669"/>
    <property type="project" value="TreeGrafter"/>
</dbReference>
<dbReference type="EMBL" id="JAUIZM010000007">
    <property type="protein sequence ID" value="KAK1375735.1"/>
    <property type="molecule type" value="Genomic_DNA"/>
</dbReference>
<dbReference type="InterPro" id="IPR017961">
    <property type="entry name" value="DNA_pol_Y-fam_little_finger"/>
</dbReference>
<dbReference type="InterPro" id="IPR036775">
    <property type="entry name" value="DNA_pol_Y-fam_lit_finger_sf"/>
</dbReference>
<feature type="region of interest" description="Disordered" evidence="15">
    <location>
        <begin position="673"/>
        <end position="695"/>
    </location>
</feature>
<evidence type="ECO:0000256" key="1">
    <source>
        <dbReference type="ARBA" id="ARBA00001936"/>
    </source>
</evidence>
<evidence type="ECO:0000256" key="13">
    <source>
        <dbReference type="ARBA" id="ARBA00044975"/>
    </source>
</evidence>
<dbReference type="PANTHER" id="PTHR45873:SF1">
    <property type="entry name" value="DNA POLYMERASE ETA"/>
    <property type="match status" value="1"/>
</dbReference>
<dbReference type="Proteomes" id="UP001237642">
    <property type="component" value="Unassembled WGS sequence"/>
</dbReference>
<evidence type="ECO:0000256" key="12">
    <source>
        <dbReference type="ARBA" id="ARBA00023242"/>
    </source>
</evidence>
<dbReference type="PIRSF" id="PIRSF036603">
    <property type="entry name" value="DPol_eta"/>
    <property type="match status" value="1"/>
</dbReference>
<comment type="similarity">
    <text evidence="4">Belongs to the DNA polymerase type-Y family.</text>
</comment>
<dbReference type="FunFam" id="3.30.1490.100:FF:000006">
    <property type="entry name" value="DNA polymerase eta"/>
    <property type="match status" value="1"/>
</dbReference>
<evidence type="ECO:0000256" key="8">
    <source>
        <dbReference type="ARBA" id="ARBA00022723"/>
    </source>
</evidence>
<evidence type="ECO:0000256" key="3">
    <source>
        <dbReference type="ARBA" id="ARBA00004123"/>
    </source>
</evidence>
<dbReference type="Pfam" id="PF00817">
    <property type="entry name" value="IMS"/>
    <property type="match status" value="1"/>
</dbReference>
<evidence type="ECO:0000256" key="2">
    <source>
        <dbReference type="ARBA" id="ARBA00001946"/>
    </source>
</evidence>
<dbReference type="AlphaFoldDB" id="A0AAD8MH19"/>
<evidence type="ECO:0000313" key="17">
    <source>
        <dbReference type="EMBL" id="KAK1375735.1"/>
    </source>
</evidence>
<dbReference type="EC" id="2.7.7.7" evidence="5"/>
<comment type="subcellular location">
    <subcellularLocation>
        <location evidence="3">Nucleus</location>
    </subcellularLocation>
</comment>
<evidence type="ECO:0000256" key="11">
    <source>
        <dbReference type="ARBA" id="ARBA00023204"/>
    </source>
</evidence>
<keyword evidence="8" id="KW-0479">Metal-binding</keyword>
<keyword evidence="10" id="KW-0460">Magnesium</keyword>
<evidence type="ECO:0000313" key="18">
    <source>
        <dbReference type="Proteomes" id="UP001237642"/>
    </source>
</evidence>
<dbReference type="GO" id="GO:0005657">
    <property type="term" value="C:replication fork"/>
    <property type="evidence" value="ECO:0007669"/>
    <property type="project" value="TreeGrafter"/>
</dbReference>
<keyword evidence="12" id="KW-0539">Nucleus</keyword>
<dbReference type="FunFam" id="3.30.70.270:FF:000029">
    <property type="entry name" value="DNA polymerase eta"/>
    <property type="match status" value="1"/>
</dbReference>
<dbReference type="SUPFAM" id="SSF100879">
    <property type="entry name" value="Lesion bypass DNA polymerase (Y-family), little finger domain"/>
    <property type="match status" value="1"/>
</dbReference>
<gene>
    <name evidence="17" type="ORF">POM88_031928</name>
</gene>
<dbReference type="Pfam" id="PF21704">
    <property type="entry name" value="POLH-Rev1_HhH"/>
    <property type="match status" value="1"/>
</dbReference>
<dbReference type="GO" id="GO:0006281">
    <property type="term" value="P:DNA repair"/>
    <property type="evidence" value="ECO:0007669"/>
    <property type="project" value="UniProtKB-KW"/>
</dbReference>
<evidence type="ECO:0000256" key="5">
    <source>
        <dbReference type="ARBA" id="ARBA00012417"/>
    </source>
</evidence>
<dbReference type="GO" id="GO:0003684">
    <property type="term" value="F:damaged DNA binding"/>
    <property type="evidence" value="ECO:0007669"/>
    <property type="project" value="InterPro"/>
</dbReference>
<dbReference type="Pfam" id="PF11799">
    <property type="entry name" value="IMS_C"/>
    <property type="match status" value="1"/>
</dbReference>
<dbReference type="FunFam" id="1.10.150.20:FF:000014">
    <property type="entry name" value="Polymerase (DNA directed), eta"/>
    <property type="match status" value="1"/>
</dbReference>
<protein>
    <recommendedName>
        <fullName evidence="13">DNA polymerase eta</fullName>
        <ecNumber evidence="5">2.7.7.7</ecNumber>
    </recommendedName>
</protein>
<evidence type="ECO:0000256" key="6">
    <source>
        <dbReference type="ARBA" id="ARBA00022679"/>
    </source>
</evidence>
<comment type="cofactor">
    <cofactor evidence="2">
        <name>Mg(2+)</name>
        <dbReference type="ChEBI" id="CHEBI:18420"/>
    </cofactor>
</comment>
<feature type="compositionally biased region" description="Polar residues" evidence="15">
    <location>
        <begin position="674"/>
        <end position="695"/>
    </location>
</feature>
<dbReference type="GO" id="GO:0003887">
    <property type="term" value="F:DNA-directed DNA polymerase activity"/>
    <property type="evidence" value="ECO:0007669"/>
    <property type="project" value="UniProtKB-EC"/>
</dbReference>
<dbReference type="Gene3D" id="3.30.1490.100">
    <property type="entry name" value="DNA polymerase, Y-family, little finger domain"/>
    <property type="match status" value="1"/>
</dbReference>
<keyword evidence="18" id="KW-1185">Reference proteome</keyword>
<dbReference type="PANTHER" id="PTHR45873">
    <property type="entry name" value="DNA POLYMERASE ETA"/>
    <property type="match status" value="1"/>
</dbReference>
<dbReference type="GO" id="GO:0009411">
    <property type="term" value="P:response to UV"/>
    <property type="evidence" value="ECO:0007669"/>
    <property type="project" value="UniProtKB-ARBA"/>
</dbReference>
<dbReference type="InterPro" id="IPR043502">
    <property type="entry name" value="DNA/RNA_pol_sf"/>
</dbReference>
<reference evidence="17" key="2">
    <citation type="submission" date="2023-05" db="EMBL/GenBank/DDBJ databases">
        <authorList>
            <person name="Schelkunov M.I."/>
        </authorList>
    </citation>
    <scope>NUCLEOTIDE SEQUENCE</scope>
    <source>
        <strain evidence="17">Hsosn_3</strain>
        <tissue evidence="17">Leaf</tissue>
    </source>
</reference>
<evidence type="ECO:0000256" key="9">
    <source>
        <dbReference type="ARBA" id="ARBA00022763"/>
    </source>
</evidence>
<dbReference type="GO" id="GO:0046872">
    <property type="term" value="F:metal ion binding"/>
    <property type="evidence" value="ECO:0007669"/>
    <property type="project" value="UniProtKB-KW"/>
</dbReference>
<dbReference type="SUPFAM" id="SSF56672">
    <property type="entry name" value="DNA/RNA polymerases"/>
    <property type="match status" value="1"/>
</dbReference>
<keyword evidence="6" id="KW-0808">Transferase</keyword>
<keyword evidence="11" id="KW-0234">DNA repair</keyword>
<evidence type="ECO:0000256" key="4">
    <source>
        <dbReference type="ARBA" id="ARBA00010945"/>
    </source>
</evidence>
<keyword evidence="9" id="KW-0227">DNA damage</keyword>
<dbReference type="Gene3D" id="1.10.150.20">
    <property type="entry name" value="5' to 3' exonuclease, C-terminal subdomain"/>
    <property type="match status" value="1"/>
</dbReference>
<dbReference type="Gene3D" id="3.40.1170.60">
    <property type="match status" value="1"/>
</dbReference>
<dbReference type="InterPro" id="IPR052230">
    <property type="entry name" value="DNA_polymerase_eta"/>
</dbReference>
<comment type="cofactor">
    <cofactor evidence="1">
        <name>Mn(2+)</name>
        <dbReference type="ChEBI" id="CHEBI:29035"/>
    </cofactor>
</comment>
<accession>A0AAD8MH19</accession>
<comment type="catalytic activity">
    <reaction evidence="14">
        <text>DNA(n) + a 2'-deoxyribonucleoside 5'-triphosphate = DNA(n+1) + diphosphate</text>
        <dbReference type="Rhea" id="RHEA:22508"/>
        <dbReference type="Rhea" id="RHEA-COMP:17339"/>
        <dbReference type="Rhea" id="RHEA-COMP:17340"/>
        <dbReference type="ChEBI" id="CHEBI:33019"/>
        <dbReference type="ChEBI" id="CHEBI:61560"/>
        <dbReference type="ChEBI" id="CHEBI:173112"/>
        <dbReference type="EC" id="2.7.7.7"/>
    </reaction>
</comment>
<keyword evidence="7" id="KW-0548">Nucleotidyltransferase</keyword>
<feature type="domain" description="UmuC" evidence="16">
    <location>
        <begin position="14"/>
        <end position="253"/>
    </location>
</feature>
<dbReference type="GO" id="GO:0042276">
    <property type="term" value="P:error-prone translesion synthesis"/>
    <property type="evidence" value="ECO:0007669"/>
    <property type="project" value="TreeGrafter"/>
</dbReference>
<name>A0AAD8MH19_9APIA</name>
<proteinExistence type="inferred from homology"/>
<dbReference type="GO" id="GO:0005634">
    <property type="term" value="C:nucleus"/>
    <property type="evidence" value="ECO:0007669"/>
    <property type="project" value="UniProtKB-SubCell"/>
</dbReference>
<evidence type="ECO:0000256" key="7">
    <source>
        <dbReference type="ARBA" id="ARBA00022695"/>
    </source>
</evidence>
<organism evidence="17 18">
    <name type="scientific">Heracleum sosnowskyi</name>
    <dbReference type="NCBI Taxonomy" id="360622"/>
    <lineage>
        <taxon>Eukaryota</taxon>
        <taxon>Viridiplantae</taxon>
        <taxon>Streptophyta</taxon>
        <taxon>Embryophyta</taxon>
        <taxon>Tracheophyta</taxon>
        <taxon>Spermatophyta</taxon>
        <taxon>Magnoliopsida</taxon>
        <taxon>eudicotyledons</taxon>
        <taxon>Gunneridae</taxon>
        <taxon>Pentapetalae</taxon>
        <taxon>asterids</taxon>
        <taxon>campanulids</taxon>
        <taxon>Apiales</taxon>
        <taxon>Apiaceae</taxon>
        <taxon>Apioideae</taxon>
        <taxon>apioid superclade</taxon>
        <taxon>Tordylieae</taxon>
        <taxon>Tordyliinae</taxon>
        <taxon>Heracleum</taxon>
    </lineage>
</organism>
<evidence type="ECO:0000259" key="16">
    <source>
        <dbReference type="PROSITE" id="PS50173"/>
    </source>
</evidence>
<evidence type="ECO:0000256" key="14">
    <source>
        <dbReference type="ARBA" id="ARBA00049244"/>
    </source>
</evidence>